<evidence type="ECO:0000256" key="7">
    <source>
        <dbReference type="ARBA" id="ARBA00023002"/>
    </source>
</evidence>
<dbReference type="GO" id="GO:0005739">
    <property type="term" value="C:mitochondrion"/>
    <property type="evidence" value="ECO:0007669"/>
    <property type="project" value="TreeGrafter"/>
</dbReference>
<protein>
    <recommendedName>
        <fullName evidence="10">Isopropylmalate dehydrogenase-like domain-containing protein</fullName>
    </recommendedName>
</protein>
<dbReference type="OrthoDB" id="1713154at2759"/>
<dbReference type="EMBL" id="KN834771">
    <property type="protein sequence ID" value="KIK61495.1"/>
    <property type="molecule type" value="Genomic_DNA"/>
</dbReference>
<evidence type="ECO:0000256" key="4">
    <source>
        <dbReference type="ARBA" id="ARBA00022532"/>
    </source>
</evidence>
<evidence type="ECO:0000313" key="11">
    <source>
        <dbReference type="EMBL" id="KIK61495.1"/>
    </source>
</evidence>
<dbReference type="Proteomes" id="UP000053593">
    <property type="component" value="Unassembled WGS sequence"/>
</dbReference>
<dbReference type="Gene3D" id="3.40.718.10">
    <property type="entry name" value="Isopropylmalate Dehydrogenase"/>
    <property type="match status" value="1"/>
</dbReference>
<evidence type="ECO:0000256" key="6">
    <source>
        <dbReference type="ARBA" id="ARBA00022842"/>
    </source>
</evidence>
<comment type="cofactor">
    <cofactor evidence="2">
        <name>Mg(2+)</name>
        <dbReference type="ChEBI" id="CHEBI:18420"/>
    </cofactor>
</comment>
<dbReference type="InterPro" id="IPR024084">
    <property type="entry name" value="IsoPropMal-DH-like_dom"/>
</dbReference>
<keyword evidence="12" id="KW-1185">Reference proteome</keyword>
<keyword evidence="7" id="KW-0560">Oxidoreductase</keyword>
<dbReference type="GO" id="GO:0006102">
    <property type="term" value="P:isocitrate metabolic process"/>
    <property type="evidence" value="ECO:0007669"/>
    <property type="project" value="InterPro"/>
</dbReference>
<proteinExistence type="inferred from homology"/>
<comment type="cofactor">
    <cofactor evidence="1">
        <name>Mn(2+)</name>
        <dbReference type="ChEBI" id="CHEBI:29035"/>
    </cofactor>
</comment>
<gene>
    <name evidence="11" type="ORF">GYMLUDRAFT_43056</name>
</gene>
<keyword evidence="6" id="KW-0460">Magnesium</keyword>
<evidence type="ECO:0000313" key="12">
    <source>
        <dbReference type="Proteomes" id="UP000053593"/>
    </source>
</evidence>
<dbReference type="HOGENOM" id="CLU_1927856_0_0_1"/>
<keyword evidence="4" id="KW-0816">Tricarboxylic acid cycle</keyword>
<keyword evidence="8" id="KW-0464">Manganese</keyword>
<dbReference type="GO" id="GO:0006099">
    <property type="term" value="P:tricarboxylic acid cycle"/>
    <property type="evidence" value="ECO:0007669"/>
    <property type="project" value="UniProtKB-KW"/>
</dbReference>
<evidence type="ECO:0000256" key="1">
    <source>
        <dbReference type="ARBA" id="ARBA00001936"/>
    </source>
</evidence>
<comment type="catalytic activity">
    <reaction evidence="9">
        <text>D-threo-isocitrate + NADP(+) = 2-oxoglutarate + CO2 + NADPH</text>
        <dbReference type="Rhea" id="RHEA:19629"/>
        <dbReference type="ChEBI" id="CHEBI:15562"/>
        <dbReference type="ChEBI" id="CHEBI:16526"/>
        <dbReference type="ChEBI" id="CHEBI:16810"/>
        <dbReference type="ChEBI" id="CHEBI:57783"/>
        <dbReference type="ChEBI" id="CHEBI:58349"/>
        <dbReference type="EC" id="1.1.1.42"/>
    </reaction>
</comment>
<keyword evidence="5" id="KW-0479">Metal-binding</keyword>
<evidence type="ECO:0000256" key="5">
    <source>
        <dbReference type="ARBA" id="ARBA00022723"/>
    </source>
</evidence>
<feature type="domain" description="Isopropylmalate dehydrogenase-like" evidence="10">
    <location>
        <begin position="6"/>
        <end position="81"/>
    </location>
</feature>
<dbReference type="SUPFAM" id="SSF53659">
    <property type="entry name" value="Isocitrate/Isopropylmalate dehydrogenase-like"/>
    <property type="match status" value="1"/>
</dbReference>
<name>A0A0D0BCY5_9AGAR</name>
<comment type="similarity">
    <text evidence="3">Belongs to the isocitrate and isopropylmalate dehydrogenases family.</text>
</comment>
<evidence type="ECO:0000256" key="9">
    <source>
        <dbReference type="ARBA" id="ARBA00023554"/>
    </source>
</evidence>
<dbReference type="AlphaFoldDB" id="A0A0D0BCY5"/>
<dbReference type="GO" id="GO:0004450">
    <property type="term" value="F:isocitrate dehydrogenase (NADP+) activity"/>
    <property type="evidence" value="ECO:0007669"/>
    <property type="project" value="UniProtKB-EC"/>
</dbReference>
<evidence type="ECO:0000259" key="10">
    <source>
        <dbReference type="Pfam" id="PF00180"/>
    </source>
</evidence>
<dbReference type="GO" id="GO:0006739">
    <property type="term" value="P:NADP+ metabolic process"/>
    <property type="evidence" value="ECO:0007669"/>
    <property type="project" value="TreeGrafter"/>
</dbReference>
<sequence length="131" mass="14929">MYDGRFQDILQEIYKFQYKRNSGSAGIYYEHRLIDDMVVQAIESSGGFVWACKNYDSDVQSDILAQGFGSLGMMTSELITPDDLPRIRSCTWDLHAPLPRVPKRQRDVDEPRRVDLCVDEVVAAPGKIGRE</sequence>
<accession>A0A0D0BCY5</accession>
<dbReference type="PANTHER" id="PTHR11822">
    <property type="entry name" value="NADP-SPECIFIC ISOCITRATE DEHYDROGENASE"/>
    <property type="match status" value="1"/>
</dbReference>
<dbReference type="Pfam" id="PF00180">
    <property type="entry name" value="Iso_dh"/>
    <property type="match status" value="1"/>
</dbReference>
<evidence type="ECO:0000256" key="3">
    <source>
        <dbReference type="ARBA" id="ARBA00007769"/>
    </source>
</evidence>
<reference evidence="11 12" key="1">
    <citation type="submission" date="2014-04" db="EMBL/GenBank/DDBJ databases">
        <title>Evolutionary Origins and Diversification of the Mycorrhizal Mutualists.</title>
        <authorList>
            <consortium name="DOE Joint Genome Institute"/>
            <consortium name="Mycorrhizal Genomics Consortium"/>
            <person name="Kohler A."/>
            <person name="Kuo A."/>
            <person name="Nagy L.G."/>
            <person name="Floudas D."/>
            <person name="Copeland A."/>
            <person name="Barry K.W."/>
            <person name="Cichocki N."/>
            <person name="Veneault-Fourrey C."/>
            <person name="LaButti K."/>
            <person name="Lindquist E.A."/>
            <person name="Lipzen A."/>
            <person name="Lundell T."/>
            <person name="Morin E."/>
            <person name="Murat C."/>
            <person name="Riley R."/>
            <person name="Ohm R."/>
            <person name="Sun H."/>
            <person name="Tunlid A."/>
            <person name="Henrissat B."/>
            <person name="Grigoriev I.V."/>
            <person name="Hibbett D.S."/>
            <person name="Martin F."/>
        </authorList>
    </citation>
    <scope>NUCLEOTIDE SEQUENCE [LARGE SCALE GENOMIC DNA]</scope>
    <source>
        <strain evidence="11 12">FD-317 M1</strain>
    </source>
</reference>
<dbReference type="PANTHER" id="PTHR11822:SF21">
    <property type="entry name" value="ISOCITRATE DEHYDROGENASE [NADP], MITOCHONDRIAL"/>
    <property type="match status" value="1"/>
</dbReference>
<evidence type="ECO:0000256" key="8">
    <source>
        <dbReference type="ARBA" id="ARBA00023211"/>
    </source>
</evidence>
<dbReference type="GO" id="GO:0046872">
    <property type="term" value="F:metal ion binding"/>
    <property type="evidence" value="ECO:0007669"/>
    <property type="project" value="UniProtKB-KW"/>
</dbReference>
<dbReference type="InterPro" id="IPR004790">
    <property type="entry name" value="Isocitrate_DH_NADP"/>
</dbReference>
<evidence type="ECO:0000256" key="2">
    <source>
        <dbReference type="ARBA" id="ARBA00001946"/>
    </source>
</evidence>
<organism evidence="11 12">
    <name type="scientific">Collybiopsis luxurians FD-317 M1</name>
    <dbReference type="NCBI Taxonomy" id="944289"/>
    <lineage>
        <taxon>Eukaryota</taxon>
        <taxon>Fungi</taxon>
        <taxon>Dikarya</taxon>
        <taxon>Basidiomycota</taxon>
        <taxon>Agaricomycotina</taxon>
        <taxon>Agaricomycetes</taxon>
        <taxon>Agaricomycetidae</taxon>
        <taxon>Agaricales</taxon>
        <taxon>Marasmiineae</taxon>
        <taxon>Omphalotaceae</taxon>
        <taxon>Collybiopsis</taxon>
        <taxon>Collybiopsis luxurians</taxon>
    </lineage>
</organism>